<protein>
    <recommendedName>
        <fullName evidence="2">DUF2521 domain-containing protein</fullName>
    </recommendedName>
</protein>
<dbReference type="AlphaFoldDB" id="A0A0M0KDB2"/>
<dbReference type="PATRIC" id="fig|136160.3.peg.4073"/>
<dbReference type="InterPro" id="IPR019667">
    <property type="entry name" value="Uncharacterised_YbaK"/>
</dbReference>
<dbReference type="EMBL" id="LILD01000003">
    <property type="protein sequence ID" value="KOO36841.1"/>
    <property type="molecule type" value="Genomic_DNA"/>
</dbReference>
<dbReference type="RefSeq" id="WP_010896420.1">
    <property type="nucleotide sequence ID" value="NZ_CP040441.1"/>
</dbReference>
<evidence type="ECO:0008006" key="2">
    <source>
        <dbReference type="Google" id="ProtNLM"/>
    </source>
</evidence>
<accession>A0A0M0KDB2</accession>
<name>A0A0M0KDB2_ALKHA</name>
<sequence length="145" mass="17456">MTVITTFTQKRREKQWKFERKMLRELTLQQIKKDIQTHFQDIIPFHFLTHPFLMDPCTDMAIDAYLLGAEFGRFGYYGEPAEKAKVRCEEELSDLSHYVFDLLQGWYTNSEFILDSLHVASQAFVDHWWRKGFEEGTKRYKLRLH</sequence>
<gene>
    <name evidence="1" type="ORF">AMD02_15640</name>
</gene>
<dbReference type="GeneID" id="87595787"/>
<reference evidence="1" key="1">
    <citation type="submission" date="2015-08" db="EMBL/GenBank/DDBJ databases">
        <title>Complete DNA Sequence of Pseudomonas syringae pv. actinidiae, the Causal Agent of Kiwifruit Canker Disease.</title>
        <authorList>
            <person name="Rikkerink E.H.A."/>
            <person name="Fineran P.C."/>
        </authorList>
    </citation>
    <scope>NUCLEOTIDE SEQUENCE</scope>
    <source>
        <strain evidence="1">DSM 13666</strain>
    </source>
</reference>
<evidence type="ECO:0000313" key="1">
    <source>
        <dbReference type="EMBL" id="KOO36841.1"/>
    </source>
</evidence>
<dbReference type="OMA" id="YGESMQS"/>
<comment type="caution">
    <text evidence="1">The sequence shown here is derived from an EMBL/GenBank/DDBJ whole genome shotgun (WGS) entry which is preliminary data.</text>
</comment>
<dbReference type="Pfam" id="PF10730">
    <property type="entry name" value="DUF2521"/>
    <property type="match status" value="1"/>
</dbReference>
<proteinExistence type="predicted"/>
<organism evidence="1">
    <name type="scientific">Halalkalibacterium halodurans</name>
    <name type="common">Bacillus halodurans</name>
    <dbReference type="NCBI Taxonomy" id="86665"/>
    <lineage>
        <taxon>Bacteria</taxon>
        <taxon>Bacillati</taxon>
        <taxon>Bacillota</taxon>
        <taxon>Bacilli</taxon>
        <taxon>Bacillales</taxon>
        <taxon>Bacillaceae</taxon>
        <taxon>Halalkalibacterium (ex Joshi et al. 2022)</taxon>
    </lineage>
</organism>